<keyword evidence="1" id="KW-1133">Transmembrane helix</keyword>
<reference evidence="2" key="2">
    <citation type="journal article" date="2020" name="Nat. Commun.">
        <title>Large-scale genome sequencing of mycorrhizal fungi provides insights into the early evolution of symbiotic traits.</title>
        <authorList>
            <person name="Miyauchi S."/>
            <person name="Kiss E."/>
            <person name="Kuo A."/>
            <person name="Drula E."/>
            <person name="Kohler A."/>
            <person name="Sanchez-Garcia M."/>
            <person name="Morin E."/>
            <person name="Andreopoulos B."/>
            <person name="Barry K.W."/>
            <person name="Bonito G."/>
            <person name="Buee M."/>
            <person name="Carver A."/>
            <person name="Chen C."/>
            <person name="Cichocki N."/>
            <person name="Clum A."/>
            <person name="Culley D."/>
            <person name="Crous P.W."/>
            <person name="Fauchery L."/>
            <person name="Girlanda M."/>
            <person name="Hayes R.D."/>
            <person name="Keri Z."/>
            <person name="LaButti K."/>
            <person name="Lipzen A."/>
            <person name="Lombard V."/>
            <person name="Magnuson J."/>
            <person name="Maillard F."/>
            <person name="Murat C."/>
            <person name="Nolan M."/>
            <person name="Ohm R.A."/>
            <person name="Pangilinan J."/>
            <person name="Pereira M.F."/>
            <person name="Perotto S."/>
            <person name="Peter M."/>
            <person name="Pfister S."/>
            <person name="Riley R."/>
            <person name="Sitrit Y."/>
            <person name="Stielow J.B."/>
            <person name="Szollosi G."/>
            <person name="Zifcakova L."/>
            <person name="Stursova M."/>
            <person name="Spatafora J.W."/>
            <person name="Tedersoo L."/>
            <person name="Vaario L.M."/>
            <person name="Yamada A."/>
            <person name="Yan M."/>
            <person name="Wang P."/>
            <person name="Xu J."/>
            <person name="Bruns T."/>
            <person name="Baldrian P."/>
            <person name="Vilgalys R."/>
            <person name="Dunand C."/>
            <person name="Henrissat B."/>
            <person name="Grigoriev I.V."/>
            <person name="Hibbett D."/>
            <person name="Nagy L.G."/>
            <person name="Martin F.M."/>
        </authorList>
    </citation>
    <scope>NUCLEOTIDE SEQUENCE</scope>
    <source>
        <strain evidence="2">Prilba</strain>
    </source>
</reference>
<feature type="non-terminal residue" evidence="2">
    <location>
        <position position="1"/>
    </location>
</feature>
<proteinExistence type="predicted"/>
<accession>A0A9P5MV12</accession>
<keyword evidence="1" id="KW-0472">Membrane</keyword>
<dbReference type="Proteomes" id="UP000759537">
    <property type="component" value="Unassembled WGS sequence"/>
</dbReference>
<protein>
    <submittedName>
        <fullName evidence="2">Uncharacterized protein</fullName>
    </submittedName>
</protein>
<gene>
    <name evidence="2" type="ORF">DFH94DRAFT_744266</name>
</gene>
<feature type="transmembrane region" description="Helical" evidence="1">
    <location>
        <begin position="6"/>
        <end position="29"/>
    </location>
</feature>
<dbReference type="EMBL" id="WHVB01000009">
    <property type="protein sequence ID" value="KAF8479543.1"/>
    <property type="molecule type" value="Genomic_DNA"/>
</dbReference>
<keyword evidence="3" id="KW-1185">Reference proteome</keyword>
<organism evidence="2 3">
    <name type="scientific">Russula ochroleuca</name>
    <dbReference type="NCBI Taxonomy" id="152965"/>
    <lineage>
        <taxon>Eukaryota</taxon>
        <taxon>Fungi</taxon>
        <taxon>Dikarya</taxon>
        <taxon>Basidiomycota</taxon>
        <taxon>Agaricomycotina</taxon>
        <taxon>Agaricomycetes</taxon>
        <taxon>Russulales</taxon>
        <taxon>Russulaceae</taxon>
        <taxon>Russula</taxon>
    </lineage>
</organism>
<sequence>GCVPQILPVSACVSFSIPLVSFSFCLLVMPSPKPNHWLHQELLCELTTFDSRPLNIASPVWLNTHVPYLEVVFGKRNLFFGVTTATEVSPVQPWSYKTILFLRKVPEQALTFSKM</sequence>
<reference evidence="2" key="1">
    <citation type="submission" date="2019-10" db="EMBL/GenBank/DDBJ databases">
        <authorList>
            <consortium name="DOE Joint Genome Institute"/>
            <person name="Kuo A."/>
            <person name="Miyauchi S."/>
            <person name="Kiss E."/>
            <person name="Drula E."/>
            <person name="Kohler A."/>
            <person name="Sanchez-Garcia M."/>
            <person name="Andreopoulos B."/>
            <person name="Barry K.W."/>
            <person name="Bonito G."/>
            <person name="Buee M."/>
            <person name="Carver A."/>
            <person name="Chen C."/>
            <person name="Cichocki N."/>
            <person name="Clum A."/>
            <person name="Culley D."/>
            <person name="Crous P.W."/>
            <person name="Fauchery L."/>
            <person name="Girlanda M."/>
            <person name="Hayes R."/>
            <person name="Keri Z."/>
            <person name="LaButti K."/>
            <person name="Lipzen A."/>
            <person name="Lombard V."/>
            <person name="Magnuson J."/>
            <person name="Maillard F."/>
            <person name="Morin E."/>
            <person name="Murat C."/>
            <person name="Nolan M."/>
            <person name="Ohm R."/>
            <person name="Pangilinan J."/>
            <person name="Pereira M."/>
            <person name="Perotto S."/>
            <person name="Peter M."/>
            <person name="Riley R."/>
            <person name="Sitrit Y."/>
            <person name="Stielow B."/>
            <person name="Szollosi G."/>
            <person name="Zifcakova L."/>
            <person name="Stursova M."/>
            <person name="Spatafora J.W."/>
            <person name="Tedersoo L."/>
            <person name="Vaario L.-M."/>
            <person name="Yamada A."/>
            <person name="Yan M."/>
            <person name="Wang P."/>
            <person name="Xu J."/>
            <person name="Bruns T."/>
            <person name="Baldrian P."/>
            <person name="Vilgalys R."/>
            <person name="Henrissat B."/>
            <person name="Grigoriev I.V."/>
            <person name="Hibbett D."/>
            <person name="Nagy L.G."/>
            <person name="Martin F.M."/>
        </authorList>
    </citation>
    <scope>NUCLEOTIDE SEQUENCE</scope>
    <source>
        <strain evidence="2">Prilba</strain>
    </source>
</reference>
<evidence type="ECO:0000313" key="3">
    <source>
        <dbReference type="Proteomes" id="UP000759537"/>
    </source>
</evidence>
<name>A0A9P5MV12_9AGAM</name>
<evidence type="ECO:0000256" key="1">
    <source>
        <dbReference type="SAM" id="Phobius"/>
    </source>
</evidence>
<keyword evidence="1" id="KW-0812">Transmembrane</keyword>
<dbReference type="AlphaFoldDB" id="A0A9P5MV12"/>
<evidence type="ECO:0000313" key="2">
    <source>
        <dbReference type="EMBL" id="KAF8479543.1"/>
    </source>
</evidence>
<comment type="caution">
    <text evidence="2">The sequence shown here is derived from an EMBL/GenBank/DDBJ whole genome shotgun (WGS) entry which is preliminary data.</text>
</comment>